<accession>A0ABW2S555</accession>
<evidence type="ECO:0000313" key="1">
    <source>
        <dbReference type="EMBL" id="MFC7450869.1"/>
    </source>
</evidence>
<sequence>MTDRLAGKTYMEFMGAYARASEEFMRSFTARHAIPGLDESTWTERQKDAYYTERGAFEALWTEKQTAWAATVASDEE</sequence>
<dbReference type="EMBL" id="JBHTCS010000028">
    <property type="protein sequence ID" value="MFC7450869.1"/>
    <property type="molecule type" value="Genomic_DNA"/>
</dbReference>
<proteinExistence type="predicted"/>
<evidence type="ECO:0008006" key="3">
    <source>
        <dbReference type="Google" id="ProtNLM"/>
    </source>
</evidence>
<protein>
    <recommendedName>
        <fullName evidence="3">TipAS antibiotic-recognition domain-containing protein</fullName>
    </recommendedName>
</protein>
<dbReference type="Proteomes" id="UP001596484">
    <property type="component" value="Unassembled WGS sequence"/>
</dbReference>
<gene>
    <name evidence="1" type="ORF">ACFQS9_23510</name>
</gene>
<evidence type="ECO:0000313" key="2">
    <source>
        <dbReference type="Proteomes" id="UP001596484"/>
    </source>
</evidence>
<reference evidence="2" key="1">
    <citation type="journal article" date="2019" name="Int. J. Syst. Evol. Microbiol.">
        <title>The Global Catalogue of Microorganisms (GCM) 10K type strain sequencing project: providing services to taxonomists for standard genome sequencing and annotation.</title>
        <authorList>
            <consortium name="The Broad Institute Genomics Platform"/>
            <consortium name="The Broad Institute Genome Sequencing Center for Infectious Disease"/>
            <person name="Wu L."/>
            <person name="Ma J."/>
        </authorList>
    </citation>
    <scope>NUCLEOTIDE SEQUENCE [LARGE SCALE GENOMIC DNA]</scope>
    <source>
        <strain evidence="2">ICMP 19430</strain>
    </source>
</reference>
<dbReference type="RefSeq" id="WP_378408963.1">
    <property type="nucleotide sequence ID" value="NZ_JBHTCS010000028.1"/>
</dbReference>
<organism evidence="1 2">
    <name type="scientific">Rhodococcus daqingensis</name>
    <dbReference type="NCBI Taxonomy" id="2479363"/>
    <lineage>
        <taxon>Bacteria</taxon>
        <taxon>Bacillati</taxon>
        <taxon>Actinomycetota</taxon>
        <taxon>Actinomycetes</taxon>
        <taxon>Mycobacteriales</taxon>
        <taxon>Nocardiaceae</taxon>
        <taxon>Rhodococcus</taxon>
    </lineage>
</organism>
<keyword evidence="2" id="KW-1185">Reference proteome</keyword>
<name>A0ABW2S555_9NOCA</name>
<comment type="caution">
    <text evidence="1">The sequence shown here is derived from an EMBL/GenBank/DDBJ whole genome shotgun (WGS) entry which is preliminary data.</text>
</comment>